<evidence type="ECO:0000256" key="5">
    <source>
        <dbReference type="ARBA" id="ARBA00023212"/>
    </source>
</evidence>
<feature type="domain" description="TPX2 C-terminal" evidence="7">
    <location>
        <begin position="369"/>
        <end position="443"/>
    </location>
</feature>
<protein>
    <submittedName>
        <fullName evidence="9">Targeting protein for Xklp2-B-like</fullName>
    </submittedName>
</protein>
<name>A0A6P5FTR7_ANACO</name>
<dbReference type="InterPro" id="IPR009675">
    <property type="entry name" value="TPX2_fam"/>
</dbReference>
<dbReference type="InterPro" id="IPR027329">
    <property type="entry name" value="TPX2_C"/>
</dbReference>
<comment type="subcellular location">
    <subcellularLocation>
        <location evidence="1">Cytoplasm</location>
        <location evidence="1">Cytoskeleton</location>
    </subcellularLocation>
</comment>
<feature type="compositionally biased region" description="Low complexity" evidence="6">
    <location>
        <begin position="1"/>
        <end position="16"/>
    </location>
</feature>
<evidence type="ECO:0000256" key="1">
    <source>
        <dbReference type="ARBA" id="ARBA00004245"/>
    </source>
</evidence>
<feature type="region of interest" description="Disordered" evidence="6">
    <location>
        <begin position="428"/>
        <end position="448"/>
    </location>
</feature>
<dbReference type="GO" id="GO:0008017">
    <property type="term" value="F:microtubule binding"/>
    <property type="evidence" value="ECO:0007669"/>
    <property type="project" value="TreeGrafter"/>
</dbReference>
<dbReference type="AlphaFoldDB" id="A0A6P5FTR7"/>
<dbReference type="GO" id="GO:0060236">
    <property type="term" value="P:regulation of mitotic spindle organization"/>
    <property type="evidence" value="ECO:0007669"/>
    <property type="project" value="InterPro"/>
</dbReference>
<feature type="compositionally biased region" description="Low complexity" evidence="6">
    <location>
        <begin position="50"/>
        <end position="77"/>
    </location>
</feature>
<proteinExistence type="inferred from homology"/>
<dbReference type="Pfam" id="PF06886">
    <property type="entry name" value="TPX2"/>
    <property type="match status" value="1"/>
</dbReference>
<dbReference type="Proteomes" id="UP000515123">
    <property type="component" value="Linkage group 12"/>
</dbReference>
<dbReference type="PANTHER" id="PTHR14326:SF58">
    <property type="entry name" value="TPX2 (TARGETING PROTEIN FOR XKLP2) PROTEIN FAMILY"/>
    <property type="match status" value="1"/>
</dbReference>
<dbReference type="GO" id="GO:0090307">
    <property type="term" value="P:mitotic spindle assembly"/>
    <property type="evidence" value="ECO:0007669"/>
    <property type="project" value="TreeGrafter"/>
</dbReference>
<reference evidence="8" key="1">
    <citation type="journal article" date="2015" name="Nat. Genet.">
        <title>The pineapple genome and the evolution of CAM photosynthesis.</title>
        <authorList>
            <person name="Ming R."/>
            <person name="VanBuren R."/>
            <person name="Wai C.M."/>
            <person name="Tang H."/>
            <person name="Schatz M.C."/>
            <person name="Bowers J.E."/>
            <person name="Lyons E."/>
            <person name="Wang M.L."/>
            <person name="Chen J."/>
            <person name="Biggers E."/>
            <person name="Zhang J."/>
            <person name="Huang L."/>
            <person name="Zhang L."/>
            <person name="Miao W."/>
            <person name="Zhang J."/>
            <person name="Ye Z."/>
            <person name="Miao C."/>
            <person name="Lin Z."/>
            <person name="Wang H."/>
            <person name="Zhou H."/>
            <person name="Yim W.C."/>
            <person name="Priest H.D."/>
            <person name="Zheng C."/>
            <person name="Woodhouse M."/>
            <person name="Edger P.P."/>
            <person name="Guyot R."/>
            <person name="Guo H.B."/>
            <person name="Guo H."/>
            <person name="Zheng G."/>
            <person name="Singh R."/>
            <person name="Sharma A."/>
            <person name="Min X."/>
            <person name="Zheng Y."/>
            <person name="Lee H."/>
            <person name="Gurtowski J."/>
            <person name="Sedlazeck F.J."/>
            <person name="Harkess A."/>
            <person name="McKain M.R."/>
            <person name="Liao Z."/>
            <person name="Fang J."/>
            <person name="Liu J."/>
            <person name="Zhang X."/>
            <person name="Zhang Q."/>
            <person name="Hu W."/>
            <person name="Qin Y."/>
            <person name="Wang K."/>
            <person name="Chen L.Y."/>
            <person name="Shirley N."/>
            <person name="Lin Y.R."/>
            <person name="Liu L.Y."/>
            <person name="Hernandez A.G."/>
            <person name="Wright C.L."/>
            <person name="Bulone V."/>
            <person name="Tuskan G.A."/>
            <person name="Heath K."/>
            <person name="Zee F."/>
            <person name="Moore P.H."/>
            <person name="Sunkar R."/>
            <person name="Leebens-Mack J.H."/>
            <person name="Mockler T."/>
            <person name="Bennetzen J.L."/>
            <person name="Freeling M."/>
            <person name="Sankoff D."/>
            <person name="Paterson A.H."/>
            <person name="Zhu X."/>
            <person name="Yang X."/>
            <person name="Smith J.A."/>
            <person name="Cushman J.C."/>
            <person name="Paull R.E."/>
            <person name="Yu Q."/>
        </authorList>
    </citation>
    <scope>NUCLEOTIDE SEQUENCE [LARGE SCALE GENOMIC DNA]</scope>
    <source>
        <strain evidence="8">cv. F153</strain>
    </source>
</reference>
<evidence type="ECO:0000259" key="7">
    <source>
        <dbReference type="Pfam" id="PF06886"/>
    </source>
</evidence>
<evidence type="ECO:0000256" key="3">
    <source>
        <dbReference type="ARBA" id="ARBA00022490"/>
    </source>
</evidence>
<reference evidence="9" key="2">
    <citation type="submission" date="2025-08" db="UniProtKB">
        <authorList>
            <consortium name="RefSeq"/>
        </authorList>
    </citation>
    <scope>IDENTIFICATION</scope>
    <source>
        <tissue evidence="9">Leaf</tissue>
    </source>
</reference>
<keyword evidence="3" id="KW-0963">Cytoplasm</keyword>
<sequence length="465" mass="52629">MATPKKTTTTTTTTTPRHARSKSTSSSEIFKVSENSDPNIPISSPPPSQKPFKSPSTAKSAKSNAKSAPRNPARAILAPPPPPPGERKFIIAKKKKKGSNGGGGNGFDIEKCRREAYEALRASQEGFFKKDPPPVEEPEMCSAKCLTEKSEEEESGTRDLEGSSNVRKMRSLVMEEAMSSIPDPGSGRVKHLVQAFESLLSVSDEKEKEADNRKIKTMNWALPGLGQRIKAMENGLDSVSVTSSAEFFTSKDFERDSRGYSSMDSNYDRLSKGSRTSSGGRRSRRNSLESLRRSWNKKLKVTSQHPFKLRTEQRGRLKEEQFLKKVKEMLWEEEKKRIPIAQGLPWTTDEPECLVKPPIKESTEPIDLVLHSDVRAVERSEFDHYVAERLSFAEQLRLERERQQKLEEEEEIRRLRKELVPKAQPMPYFDRPFVPKKSARPRTVPKEPRFHLRTVKSSCVSLTGR</sequence>
<keyword evidence="4" id="KW-0493">Microtubule</keyword>
<evidence type="ECO:0000256" key="6">
    <source>
        <dbReference type="SAM" id="MobiDB-lite"/>
    </source>
</evidence>
<feature type="region of interest" description="Disordered" evidence="6">
    <location>
        <begin position="1"/>
        <end position="108"/>
    </location>
</feature>
<evidence type="ECO:0000256" key="2">
    <source>
        <dbReference type="ARBA" id="ARBA00005885"/>
    </source>
</evidence>
<keyword evidence="8" id="KW-1185">Reference proteome</keyword>
<gene>
    <name evidence="9" type="primary">LOC109718082</name>
</gene>
<feature type="region of interest" description="Disordered" evidence="6">
    <location>
        <begin position="145"/>
        <end position="166"/>
    </location>
</feature>
<organism evidence="8 9">
    <name type="scientific">Ananas comosus</name>
    <name type="common">Pineapple</name>
    <name type="synonym">Ananas ananas</name>
    <dbReference type="NCBI Taxonomy" id="4615"/>
    <lineage>
        <taxon>Eukaryota</taxon>
        <taxon>Viridiplantae</taxon>
        <taxon>Streptophyta</taxon>
        <taxon>Embryophyta</taxon>
        <taxon>Tracheophyta</taxon>
        <taxon>Spermatophyta</taxon>
        <taxon>Magnoliopsida</taxon>
        <taxon>Liliopsida</taxon>
        <taxon>Poales</taxon>
        <taxon>Bromeliaceae</taxon>
        <taxon>Bromelioideae</taxon>
        <taxon>Ananas</taxon>
    </lineage>
</organism>
<dbReference type="OrthoDB" id="1937095at2759"/>
<dbReference type="PANTHER" id="PTHR14326">
    <property type="entry name" value="TARGETING PROTEIN FOR XKLP2"/>
    <property type="match status" value="1"/>
</dbReference>
<dbReference type="RefSeq" id="XP_020099686.1">
    <property type="nucleotide sequence ID" value="XM_020244097.1"/>
</dbReference>
<dbReference type="GeneID" id="109718082"/>
<feature type="compositionally biased region" description="Low complexity" evidence="6">
    <location>
        <begin position="33"/>
        <end position="42"/>
    </location>
</feature>
<comment type="similarity">
    <text evidence="2">Belongs to the TPX2 family.</text>
</comment>
<accession>A0A6P5FTR7</accession>
<keyword evidence="5" id="KW-0206">Cytoskeleton</keyword>
<evidence type="ECO:0000313" key="9">
    <source>
        <dbReference type="RefSeq" id="XP_020099686.1"/>
    </source>
</evidence>
<dbReference type="GO" id="GO:0005880">
    <property type="term" value="C:nuclear microtubule"/>
    <property type="evidence" value="ECO:0007669"/>
    <property type="project" value="TreeGrafter"/>
</dbReference>
<feature type="region of interest" description="Disordered" evidence="6">
    <location>
        <begin position="255"/>
        <end position="290"/>
    </location>
</feature>
<dbReference type="GO" id="GO:0005819">
    <property type="term" value="C:spindle"/>
    <property type="evidence" value="ECO:0007669"/>
    <property type="project" value="InterPro"/>
</dbReference>
<evidence type="ECO:0000313" key="8">
    <source>
        <dbReference type="Proteomes" id="UP000515123"/>
    </source>
</evidence>
<dbReference type="GO" id="GO:0030295">
    <property type="term" value="F:protein kinase activator activity"/>
    <property type="evidence" value="ECO:0007669"/>
    <property type="project" value="TreeGrafter"/>
</dbReference>
<evidence type="ECO:0000256" key="4">
    <source>
        <dbReference type="ARBA" id="ARBA00022701"/>
    </source>
</evidence>